<name>A0A8D1W372_PIG</name>
<dbReference type="Ensembl" id="ENSSSCT00060076279.1">
    <property type="protein sequence ID" value="ENSSSCP00060032964.1"/>
    <property type="gene ID" value="ENSSSCG00060055991.1"/>
</dbReference>
<protein>
    <submittedName>
        <fullName evidence="1">Uncharacterized protein</fullName>
    </submittedName>
</protein>
<sequence>METTLALHPPSLLGNDGHSQISWAEDLNRHFSKEDIQTANSHMKKCSSSLVIREMQIQTTVTYHLIPIRMAITKKSTNNKCRRRCREKRTLLHCWWECKLAQTLWKIVWTFLKTLNMELLYHPSIPLLGLDPEKNGNSNSKRYRHRNVCCSTIHNSQDMEAT</sequence>
<evidence type="ECO:0000313" key="1">
    <source>
        <dbReference type="Ensembl" id="ENSSSCP00060032964.1"/>
    </source>
</evidence>
<organism evidence="1 2">
    <name type="scientific">Sus scrofa</name>
    <name type="common">Pig</name>
    <dbReference type="NCBI Taxonomy" id="9823"/>
    <lineage>
        <taxon>Eukaryota</taxon>
        <taxon>Metazoa</taxon>
        <taxon>Chordata</taxon>
        <taxon>Craniata</taxon>
        <taxon>Vertebrata</taxon>
        <taxon>Euteleostomi</taxon>
        <taxon>Mammalia</taxon>
        <taxon>Eutheria</taxon>
        <taxon>Laurasiatheria</taxon>
        <taxon>Artiodactyla</taxon>
        <taxon>Suina</taxon>
        <taxon>Suidae</taxon>
        <taxon>Sus</taxon>
    </lineage>
</organism>
<accession>A0A8D1W372</accession>
<reference evidence="1" key="1">
    <citation type="submission" date="2025-08" db="UniProtKB">
        <authorList>
            <consortium name="Ensembl"/>
        </authorList>
    </citation>
    <scope>IDENTIFICATION</scope>
</reference>
<evidence type="ECO:0000313" key="2">
    <source>
        <dbReference type="Proteomes" id="UP000694723"/>
    </source>
</evidence>
<dbReference type="AlphaFoldDB" id="A0A8D1W372"/>
<proteinExistence type="predicted"/>
<dbReference type="Proteomes" id="UP000694723">
    <property type="component" value="Unplaced"/>
</dbReference>